<reference evidence="8" key="1">
    <citation type="submission" date="2022-06" db="EMBL/GenBank/DDBJ databases">
        <title>Uncovering the hologenomic basis of an extraordinary plant invasion.</title>
        <authorList>
            <person name="Bieker V.C."/>
            <person name="Martin M.D."/>
            <person name="Gilbert T."/>
            <person name="Hodgins K."/>
            <person name="Battlay P."/>
            <person name="Petersen B."/>
            <person name="Wilson J."/>
        </authorList>
    </citation>
    <scope>NUCLEOTIDE SEQUENCE</scope>
    <source>
        <strain evidence="8">AA19_3_7</strain>
        <tissue evidence="8">Leaf</tissue>
    </source>
</reference>
<evidence type="ECO:0000259" key="7">
    <source>
        <dbReference type="PROSITE" id="PS50982"/>
    </source>
</evidence>
<organism evidence="8 9">
    <name type="scientific">Ambrosia artemisiifolia</name>
    <name type="common">Common ragweed</name>
    <dbReference type="NCBI Taxonomy" id="4212"/>
    <lineage>
        <taxon>Eukaryota</taxon>
        <taxon>Viridiplantae</taxon>
        <taxon>Streptophyta</taxon>
        <taxon>Embryophyta</taxon>
        <taxon>Tracheophyta</taxon>
        <taxon>Spermatophyta</taxon>
        <taxon>Magnoliopsida</taxon>
        <taxon>eudicotyledons</taxon>
        <taxon>Gunneridae</taxon>
        <taxon>Pentapetalae</taxon>
        <taxon>asterids</taxon>
        <taxon>campanulids</taxon>
        <taxon>Asterales</taxon>
        <taxon>Asteraceae</taxon>
        <taxon>Asteroideae</taxon>
        <taxon>Heliantheae alliance</taxon>
        <taxon>Heliantheae</taxon>
        <taxon>Ambrosia</taxon>
    </lineage>
</organism>
<comment type="caution">
    <text evidence="8">The sequence shown here is derived from an EMBL/GenBank/DDBJ whole genome shotgun (WGS) entry which is preliminary data.</text>
</comment>
<dbReference type="EMBL" id="JAMZMK010007688">
    <property type="protein sequence ID" value="KAI7743767.1"/>
    <property type="molecule type" value="Genomic_DNA"/>
</dbReference>
<dbReference type="GO" id="GO:0005634">
    <property type="term" value="C:nucleus"/>
    <property type="evidence" value="ECO:0007669"/>
    <property type="project" value="UniProtKB-SubCell"/>
</dbReference>
<evidence type="ECO:0000256" key="5">
    <source>
        <dbReference type="ARBA" id="ARBA00023242"/>
    </source>
</evidence>
<dbReference type="PROSITE" id="PS50982">
    <property type="entry name" value="MBD"/>
    <property type="match status" value="2"/>
</dbReference>
<evidence type="ECO:0000256" key="1">
    <source>
        <dbReference type="ARBA" id="ARBA00004123"/>
    </source>
</evidence>
<dbReference type="AlphaFoldDB" id="A0AAD5CLC9"/>
<dbReference type="Gene3D" id="3.30.890.10">
    <property type="entry name" value="Methyl-cpg-binding Protein 2, Chain A"/>
    <property type="match status" value="2"/>
</dbReference>
<keyword evidence="9" id="KW-1185">Reference proteome</keyword>
<dbReference type="InterPro" id="IPR038945">
    <property type="entry name" value="MBD13-like"/>
</dbReference>
<keyword evidence="4" id="KW-0804">Transcription</keyword>
<keyword evidence="3" id="KW-0238">DNA-binding</keyword>
<accession>A0AAD5CLC9</accession>
<feature type="compositionally biased region" description="Basic and acidic residues" evidence="6">
    <location>
        <begin position="127"/>
        <end position="143"/>
    </location>
</feature>
<dbReference type="InterPro" id="IPR016177">
    <property type="entry name" value="DNA-bd_dom_sf"/>
</dbReference>
<proteinExistence type="predicted"/>
<dbReference type="PANTHER" id="PTHR34067:SF20">
    <property type="entry name" value="OS08G0206700 PROTEIN"/>
    <property type="match status" value="1"/>
</dbReference>
<keyword evidence="2" id="KW-0805">Transcription regulation</keyword>
<gene>
    <name evidence="8" type="ORF">M8C21_027285</name>
</gene>
<dbReference type="SUPFAM" id="SSF54171">
    <property type="entry name" value="DNA-binding domain"/>
    <property type="match status" value="2"/>
</dbReference>
<name>A0AAD5CLC9_AMBAR</name>
<dbReference type="InterPro" id="IPR001739">
    <property type="entry name" value="Methyl_CpG_DNA-bd"/>
</dbReference>
<keyword evidence="5" id="KW-0539">Nucleus</keyword>
<dbReference type="Proteomes" id="UP001206925">
    <property type="component" value="Unassembled WGS sequence"/>
</dbReference>
<evidence type="ECO:0000313" key="8">
    <source>
        <dbReference type="EMBL" id="KAI7743767.1"/>
    </source>
</evidence>
<feature type="compositionally biased region" description="Basic and acidic residues" evidence="6">
    <location>
        <begin position="227"/>
        <end position="262"/>
    </location>
</feature>
<evidence type="ECO:0000256" key="2">
    <source>
        <dbReference type="ARBA" id="ARBA00023015"/>
    </source>
</evidence>
<protein>
    <recommendedName>
        <fullName evidence="7">MBD domain-containing protein</fullName>
    </recommendedName>
</protein>
<feature type="non-terminal residue" evidence="8">
    <location>
        <position position="1"/>
    </location>
</feature>
<feature type="region of interest" description="Disordered" evidence="6">
    <location>
        <begin position="117"/>
        <end position="143"/>
    </location>
</feature>
<sequence length="302" mass="34657">GFYHHFLLDCLWDFELSVKDCLCTPGVCEMSPVKSPEQHSGQDVGKKNMIVVEKDEADELPPGWTKQVKTRKVGSRTKVDRRYTDPVTGYIFCSLKDAQRYVKTGKVGRLAIKPKNNECVDTDNEDERSQMEEREERSESKEQHNALDIVVEKDDADELPQGWTKDETDELPPGWTKEVKTRKVGSATKVDRRYTDPVTGYIFHSLKDVQRYLKTGKVGKLASKPKNNKDERLHMEEREERSESREKMSETLRRKRPLDKTGSEFSGTVRTASPCFKKTSGTITTTTKAYNLSSYTTSWRQS</sequence>
<feature type="domain" description="MBD" evidence="7">
    <location>
        <begin position="50"/>
        <end position="129"/>
    </location>
</feature>
<dbReference type="GO" id="GO:0003677">
    <property type="term" value="F:DNA binding"/>
    <property type="evidence" value="ECO:0007669"/>
    <property type="project" value="UniProtKB-KW"/>
</dbReference>
<feature type="region of interest" description="Disordered" evidence="6">
    <location>
        <begin position="220"/>
        <end position="280"/>
    </location>
</feature>
<evidence type="ECO:0000313" key="9">
    <source>
        <dbReference type="Proteomes" id="UP001206925"/>
    </source>
</evidence>
<evidence type="ECO:0000256" key="6">
    <source>
        <dbReference type="SAM" id="MobiDB-lite"/>
    </source>
</evidence>
<evidence type="ECO:0000256" key="3">
    <source>
        <dbReference type="ARBA" id="ARBA00023125"/>
    </source>
</evidence>
<dbReference type="Pfam" id="PF01429">
    <property type="entry name" value="MBD"/>
    <property type="match status" value="2"/>
</dbReference>
<feature type="domain" description="MBD" evidence="7">
    <location>
        <begin position="161"/>
        <end position="236"/>
    </location>
</feature>
<dbReference type="PANTHER" id="PTHR34067">
    <property type="entry name" value="OS04G0193200 PROTEIN"/>
    <property type="match status" value="1"/>
</dbReference>
<evidence type="ECO:0000256" key="4">
    <source>
        <dbReference type="ARBA" id="ARBA00023163"/>
    </source>
</evidence>
<comment type="subcellular location">
    <subcellularLocation>
        <location evidence="1">Nucleus</location>
    </subcellularLocation>
</comment>